<organism evidence="10 11">
    <name type="scientific">Lysobacter korlensis</name>
    <dbReference type="NCBI Taxonomy" id="553636"/>
    <lineage>
        <taxon>Bacteria</taxon>
        <taxon>Pseudomonadati</taxon>
        <taxon>Pseudomonadota</taxon>
        <taxon>Gammaproteobacteria</taxon>
        <taxon>Lysobacterales</taxon>
        <taxon>Lysobacteraceae</taxon>
        <taxon>Lysobacter</taxon>
    </lineage>
</organism>
<name>A0ABV6RWK6_9GAMM</name>
<evidence type="ECO:0000256" key="4">
    <source>
        <dbReference type="ARBA" id="ARBA00021889"/>
    </source>
</evidence>
<dbReference type="PANTHER" id="PTHR42996:SF1">
    <property type="entry name" value="PHOSPHATE-BINDING PROTEIN PSTS"/>
    <property type="match status" value="1"/>
</dbReference>
<dbReference type="CDD" id="cd13565">
    <property type="entry name" value="PBP2_PstS"/>
    <property type="match status" value="1"/>
</dbReference>
<comment type="subunit">
    <text evidence="3 7">The complex is composed of two ATP-binding proteins (PstB), two transmembrane proteins (PstC and PstA) and a solute-binding protein (PstS).</text>
</comment>
<protein>
    <recommendedName>
        <fullName evidence="4 7">Phosphate-binding protein PstS</fullName>
    </recommendedName>
</protein>
<dbReference type="InterPro" id="IPR024370">
    <property type="entry name" value="PBP_domain"/>
</dbReference>
<evidence type="ECO:0000256" key="1">
    <source>
        <dbReference type="ARBA" id="ARBA00002841"/>
    </source>
</evidence>
<reference evidence="10 11" key="1">
    <citation type="submission" date="2024-09" db="EMBL/GenBank/DDBJ databases">
        <authorList>
            <person name="Sun Q."/>
            <person name="Mori K."/>
        </authorList>
    </citation>
    <scope>NUCLEOTIDE SEQUENCE [LARGE SCALE GENOMIC DNA]</scope>
    <source>
        <strain evidence="10 11">KCTC 23076</strain>
    </source>
</reference>
<feature type="domain" description="PBP" evidence="9">
    <location>
        <begin position="39"/>
        <end position="336"/>
    </location>
</feature>
<keyword evidence="5 7" id="KW-0813">Transport</keyword>
<evidence type="ECO:0000256" key="7">
    <source>
        <dbReference type="PIRNR" id="PIRNR002756"/>
    </source>
</evidence>
<evidence type="ECO:0000256" key="5">
    <source>
        <dbReference type="ARBA" id="ARBA00022448"/>
    </source>
</evidence>
<gene>
    <name evidence="10" type="primary">pstS</name>
    <name evidence="10" type="ORF">ACFFGH_20835</name>
</gene>
<feature type="chain" id="PRO_5046555559" description="Phosphate-binding protein PstS" evidence="8">
    <location>
        <begin position="39"/>
        <end position="366"/>
    </location>
</feature>
<proteinExistence type="inferred from homology"/>
<dbReference type="Proteomes" id="UP001589896">
    <property type="component" value="Unassembled WGS sequence"/>
</dbReference>
<dbReference type="NCBIfam" id="TIGR00975">
    <property type="entry name" value="3a0107s03"/>
    <property type="match status" value="1"/>
</dbReference>
<feature type="signal peptide" evidence="8">
    <location>
        <begin position="1"/>
        <end position="38"/>
    </location>
</feature>
<accession>A0ABV6RWK6</accession>
<dbReference type="EMBL" id="JBHLTG010000005">
    <property type="protein sequence ID" value="MFC0680288.1"/>
    <property type="molecule type" value="Genomic_DNA"/>
</dbReference>
<dbReference type="RefSeq" id="WP_386671890.1">
    <property type="nucleotide sequence ID" value="NZ_JBHLTG010000005.1"/>
</dbReference>
<evidence type="ECO:0000256" key="2">
    <source>
        <dbReference type="ARBA" id="ARBA00008725"/>
    </source>
</evidence>
<keyword evidence="8" id="KW-0732">Signal</keyword>
<comment type="function">
    <text evidence="1 7">Part of the ABC transporter complex PstSACB involved in phosphate import.</text>
</comment>
<dbReference type="Gene3D" id="3.40.190.10">
    <property type="entry name" value="Periplasmic binding protein-like II"/>
    <property type="match status" value="2"/>
</dbReference>
<evidence type="ECO:0000256" key="8">
    <source>
        <dbReference type="SAM" id="SignalP"/>
    </source>
</evidence>
<comment type="similarity">
    <text evidence="2 7">Belongs to the PstS family.</text>
</comment>
<evidence type="ECO:0000256" key="6">
    <source>
        <dbReference type="ARBA" id="ARBA00022592"/>
    </source>
</evidence>
<dbReference type="SUPFAM" id="SSF53850">
    <property type="entry name" value="Periplasmic binding protein-like II"/>
    <property type="match status" value="1"/>
</dbReference>
<sequence>MSDSSISARPRTALRSGRFGAAALSALLLVGCAVNETAAEPGPLQGVLVGAGSSAQSIAQEVWVSEFQTANGGVRIDYDPVGSGAGREQFIEGGVDFAGSDAALSEDDLEREFAGCAPGSKALDLPVYVAPLVLIFNIDGVERLNLDPDAIAGIFSGRIERWNDPALAALNPDVELPDEIVTAVHRSDPSGTTKNFTDYLHANSPEIWPDEAADEFPYGGEAAQGNSGVVNSVTTGRNTIGYVDASRADDLPVAALQVGDEFVEYSAEAAARVLDESPLAERPNEHDLVVEVDRTSTADGVYPLVLVSYAIACEEYPDERTAELVRAYLSYVASREGQLEVSDLAGSAPLSEEFSAEVLEAVAAIR</sequence>
<evidence type="ECO:0000256" key="3">
    <source>
        <dbReference type="ARBA" id="ARBA00011529"/>
    </source>
</evidence>
<evidence type="ECO:0000313" key="11">
    <source>
        <dbReference type="Proteomes" id="UP001589896"/>
    </source>
</evidence>
<keyword evidence="6 7" id="KW-0592">Phosphate transport</keyword>
<comment type="caution">
    <text evidence="10">The sequence shown here is derived from an EMBL/GenBank/DDBJ whole genome shotgun (WGS) entry which is preliminary data.</text>
</comment>
<dbReference type="Pfam" id="PF12849">
    <property type="entry name" value="PBP_like_2"/>
    <property type="match status" value="1"/>
</dbReference>
<dbReference type="InterPro" id="IPR005673">
    <property type="entry name" value="ABC_phos-bd_PstS"/>
</dbReference>
<dbReference type="PANTHER" id="PTHR42996">
    <property type="entry name" value="PHOSPHATE-BINDING PROTEIN PSTS"/>
    <property type="match status" value="1"/>
</dbReference>
<dbReference type="InterPro" id="IPR050962">
    <property type="entry name" value="Phosphate-bind_PstS"/>
</dbReference>
<keyword evidence="11" id="KW-1185">Reference proteome</keyword>
<evidence type="ECO:0000313" key="10">
    <source>
        <dbReference type="EMBL" id="MFC0680288.1"/>
    </source>
</evidence>
<dbReference type="PIRSF" id="PIRSF002756">
    <property type="entry name" value="PstS"/>
    <property type="match status" value="1"/>
</dbReference>
<evidence type="ECO:0000259" key="9">
    <source>
        <dbReference type="Pfam" id="PF12849"/>
    </source>
</evidence>